<evidence type="ECO:0000313" key="1">
    <source>
        <dbReference type="EMBL" id="MFK2899672.1"/>
    </source>
</evidence>
<sequence>MGSNVQEKKKTLLQELIELHELAFVTIMRGYLQLNFDGPYLNVYTMPEIGEDGASIKLTDMGYYDRLCRLVGKKVISAKEFPGICLILAFEGDVFLRISLKPEDRQCAEAVMLQGENGKQWMVW</sequence>
<keyword evidence="2" id="KW-1185">Reference proteome</keyword>
<dbReference type="Proteomes" id="UP001620461">
    <property type="component" value="Unassembled WGS sequence"/>
</dbReference>
<proteinExistence type="predicted"/>
<comment type="caution">
    <text evidence="1">The sequence shown here is derived from an EMBL/GenBank/DDBJ whole genome shotgun (WGS) entry which is preliminary data.</text>
</comment>
<name>A0ABW8JF09_9GAMM</name>
<accession>A0ABW8JF09</accession>
<gene>
    <name evidence="1" type="ORF">ISP15_04930</name>
</gene>
<organism evidence="1 2">
    <name type="scientific">Dyella jejuensis</name>
    <dbReference type="NCBI Taxonomy" id="1432009"/>
    <lineage>
        <taxon>Bacteria</taxon>
        <taxon>Pseudomonadati</taxon>
        <taxon>Pseudomonadota</taxon>
        <taxon>Gammaproteobacteria</taxon>
        <taxon>Lysobacterales</taxon>
        <taxon>Rhodanobacteraceae</taxon>
        <taxon>Dyella</taxon>
    </lineage>
</organism>
<evidence type="ECO:0000313" key="2">
    <source>
        <dbReference type="Proteomes" id="UP001620461"/>
    </source>
</evidence>
<dbReference type="RefSeq" id="WP_404545725.1">
    <property type="nucleotide sequence ID" value="NZ_JADIKJ010000004.1"/>
</dbReference>
<reference evidence="1 2" key="1">
    <citation type="submission" date="2020-10" db="EMBL/GenBank/DDBJ databases">
        <title>Phylogeny of dyella-like bacteria.</title>
        <authorList>
            <person name="Fu J."/>
        </authorList>
    </citation>
    <scope>NUCLEOTIDE SEQUENCE [LARGE SCALE GENOMIC DNA]</scope>
    <source>
        <strain evidence="1 2">JP1</strain>
    </source>
</reference>
<dbReference type="EMBL" id="JADIKJ010000004">
    <property type="protein sequence ID" value="MFK2899672.1"/>
    <property type="molecule type" value="Genomic_DNA"/>
</dbReference>
<protein>
    <submittedName>
        <fullName evidence="1">Uncharacterized protein</fullName>
    </submittedName>
</protein>